<sequence length="238" mass="24566">MAIITRGSSRTPIIDAAIDRAVALPTARVRSHVDSLRRRNPEASPARIIELLGREYALVLQGAGGAVGAAAAVPGVGTGVSLVLSSGDVATFFASSSAYALAVAEVHGIEVNDIERRRALLLATVLGESGAQTVADASGKSVSAWGTALLTTMPQSTIKQVNSVLAKRFIKRQVVKQGSLMVGRVIPFGIGAAIGIAGGRALARTVVQQATEAFGPPPPAFVRPTVINDASQRVTIER</sequence>
<proteinExistence type="predicted"/>
<gene>
    <name evidence="1" type="ORF">ATL42_0116</name>
</gene>
<reference evidence="1 2" key="1">
    <citation type="submission" date="2017-10" db="EMBL/GenBank/DDBJ databases">
        <title>Sequencing the genomes of 1000 actinobacteria strains.</title>
        <authorList>
            <person name="Klenk H.-P."/>
        </authorList>
    </citation>
    <scope>NUCLEOTIDE SEQUENCE [LARGE SCALE GENOMIC DNA]</scope>
    <source>
        <strain evidence="1 2">DSM 18966</strain>
    </source>
</reference>
<protein>
    <recommendedName>
        <fullName evidence="3">EcsC family protein</fullName>
    </recommendedName>
</protein>
<dbReference type="EMBL" id="PDJG01000001">
    <property type="protein sequence ID" value="PFG32296.1"/>
    <property type="molecule type" value="Genomic_DNA"/>
</dbReference>
<name>A0A2A9E0Y6_9MICO</name>
<dbReference type="AlphaFoldDB" id="A0A2A9E0Y6"/>
<accession>A0A2A9E0Y6</accession>
<dbReference type="Proteomes" id="UP000225548">
    <property type="component" value="Unassembled WGS sequence"/>
</dbReference>
<evidence type="ECO:0000313" key="2">
    <source>
        <dbReference type="Proteomes" id="UP000225548"/>
    </source>
</evidence>
<evidence type="ECO:0000313" key="1">
    <source>
        <dbReference type="EMBL" id="PFG32296.1"/>
    </source>
</evidence>
<keyword evidence="2" id="KW-1185">Reference proteome</keyword>
<dbReference type="RefSeq" id="WP_245861910.1">
    <property type="nucleotide sequence ID" value="NZ_PDJG01000001.1"/>
</dbReference>
<comment type="caution">
    <text evidence="1">The sequence shown here is derived from an EMBL/GenBank/DDBJ whole genome shotgun (WGS) entry which is preliminary data.</text>
</comment>
<organism evidence="1 2">
    <name type="scientific">Sanguibacter antarcticus</name>
    <dbReference type="NCBI Taxonomy" id="372484"/>
    <lineage>
        <taxon>Bacteria</taxon>
        <taxon>Bacillati</taxon>
        <taxon>Actinomycetota</taxon>
        <taxon>Actinomycetes</taxon>
        <taxon>Micrococcales</taxon>
        <taxon>Sanguibacteraceae</taxon>
        <taxon>Sanguibacter</taxon>
    </lineage>
</organism>
<evidence type="ECO:0008006" key="3">
    <source>
        <dbReference type="Google" id="ProtNLM"/>
    </source>
</evidence>